<dbReference type="PROSITE" id="PS50928">
    <property type="entry name" value="ABC_TM1"/>
    <property type="match status" value="1"/>
</dbReference>
<evidence type="ECO:0000313" key="9">
    <source>
        <dbReference type="EMBL" id="PSL07041.1"/>
    </source>
</evidence>
<evidence type="ECO:0000256" key="4">
    <source>
        <dbReference type="ARBA" id="ARBA00022692"/>
    </source>
</evidence>
<evidence type="ECO:0000256" key="2">
    <source>
        <dbReference type="ARBA" id="ARBA00022448"/>
    </source>
</evidence>
<evidence type="ECO:0000259" key="8">
    <source>
        <dbReference type="PROSITE" id="PS50928"/>
    </source>
</evidence>
<dbReference type="Proteomes" id="UP000243528">
    <property type="component" value="Unassembled WGS sequence"/>
</dbReference>
<feature type="transmembrane region" description="Helical" evidence="7">
    <location>
        <begin position="74"/>
        <end position="99"/>
    </location>
</feature>
<gene>
    <name evidence="9" type="ORF">CLV30_102430</name>
</gene>
<dbReference type="GO" id="GO:0005886">
    <property type="term" value="C:plasma membrane"/>
    <property type="evidence" value="ECO:0007669"/>
    <property type="project" value="UniProtKB-SubCell"/>
</dbReference>
<keyword evidence="2 7" id="KW-0813">Transport</keyword>
<evidence type="ECO:0000313" key="10">
    <source>
        <dbReference type="Proteomes" id="UP000243528"/>
    </source>
</evidence>
<feature type="domain" description="ABC transmembrane type-1" evidence="8">
    <location>
        <begin position="74"/>
        <end position="285"/>
    </location>
</feature>
<evidence type="ECO:0000256" key="1">
    <source>
        <dbReference type="ARBA" id="ARBA00004651"/>
    </source>
</evidence>
<proteinExistence type="inferred from homology"/>
<dbReference type="InterPro" id="IPR051393">
    <property type="entry name" value="ABC_transporter_permease"/>
</dbReference>
<dbReference type="AlphaFoldDB" id="A0A2P8EC46"/>
<name>A0A2P8EC46_9ACTN</name>
<feature type="transmembrane region" description="Helical" evidence="7">
    <location>
        <begin position="111"/>
        <end position="132"/>
    </location>
</feature>
<comment type="subcellular location">
    <subcellularLocation>
        <location evidence="1 7">Cell membrane</location>
        <topology evidence="1 7">Multi-pass membrane protein</topology>
    </subcellularLocation>
</comment>
<feature type="transmembrane region" description="Helical" evidence="7">
    <location>
        <begin position="204"/>
        <end position="226"/>
    </location>
</feature>
<dbReference type="CDD" id="cd06261">
    <property type="entry name" value="TM_PBP2"/>
    <property type="match status" value="1"/>
</dbReference>
<evidence type="ECO:0000256" key="5">
    <source>
        <dbReference type="ARBA" id="ARBA00022989"/>
    </source>
</evidence>
<keyword evidence="5 7" id="KW-1133">Transmembrane helix</keyword>
<feature type="transmembrane region" description="Helical" evidence="7">
    <location>
        <begin position="21"/>
        <end position="43"/>
    </location>
</feature>
<dbReference type="OrthoDB" id="34224at2"/>
<accession>A0A2P8EC46</accession>
<evidence type="ECO:0000256" key="3">
    <source>
        <dbReference type="ARBA" id="ARBA00022475"/>
    </source>
</evidence>
<evidence type="ECO:0000256" key="7">
    <source>
        <dbReference type="RuleBase" id="RU363032"/>
    </source>
</evidence>
<evidence type="ECO:0000256" key="6">
    <source>
        <dbReference type="ARBA" id="ARBA00023136"/>
    </source>
</evidence>
<keyword evidence="9" id="KW-0762">Sugar transport</keyword>
<keyword evidence="6 7" id="KW-0472">Membrane</keyword>
<organism evidence="9 10">
    <name type="scientific">Haloactinopolyspora alba</name>
    <dbReference type="NCBI Taxonomy" id="648780"/>
    <lineage>
        <taxon>Bacteria</taxon>
        <taxon>Bacillati</taxon>
        <taxon>Actinomycetota</taxon>
        <taxon>Actinomycetes</taxon>
        <taxon>Jiangellales</taxon>
        <taxon>Jiangellaceae</taxon>
        <taxon>Haloactinopolyspora</taxon>
    </lineage>
</organism>
<feature type="transmembrane region" description="Helical" evidence="7">
    <location>
        <begin position="264"/>
        <end position="286"/>
    </location>
</feature>
<keyword evidence="4 7" id="KW-0812">Transmembrane</keyword>
<dbReference type="SUPFAM" id="SSF161098">
    <property type="entry name" value="MetI-like"/>
    <property type="match status" value="1"/>
</dbReference>
<keyword evidence="10" id="KW-1185">Reference proteome</keyword>
<reference evidence="9 10" key="1">
    <citation type="submission" date="2018-03" db="EMBL/GenBank/DDBJ databases">
        <title>Genomic Encyclopedia of Archaeal and Bacterial Type Strains, Phase II (KMG-II): from individual species to whole genera.</title>
        <authorList>
            <person name="Goeker M."/>
        </authorList>
    </citation>
    <scope>NUCLEOTIDE SEQUENCE [LARGE SCALE GENOMIC DNA]</scope>
    <source>
        <strain evidence="9 10">DSM 45211</strain>
    </source>
</reference>
<comment type="similarity">
    <text evidence="7">Belongs to the binding-protein-dependent transport system permease family.</text>
</comment>
<dbReference type="InterPro" id="IPR035906">
    <property type="entry name" value="MetI-like_sf"/>
</dbReference>
<dbReference type="PANTHER" id="PTHR30193">
    <property type="entry name" value="ABC TRANSPORTER PERMEASE PROTEIN"/>
    <property type="match status" value="1"/>
</dbReference>
<feature type="transmembrane region" description="Helical" evidence="7">
    <location>
        <begin position="159"/>
        <end position="183"/>
    </location>
</feature>
<dbReference type="Pfam" id="PF00528">
    <property type="entry name" value="BPD_transp_1"/>
    <property type="match status" value="1"/>
</dbReference>
<comment type="caution">
    <text evidence="9">The sequence shown here is derived from an EMBL/GenBank/DDBJ whole genome shotgun (WGS) entry which is preliminary data.</text>
</comment>
<dbReference type="GO" id="GO:0055085">
    <property type="term" value="P:transmembrane transport"/>
    <property type="evidence" value="ECO:0007669"/>
    <property type="project" value="InterPro"/>
</dbReference>
<protein>
    <submittedName>
        <fullName evidence="9">Multiple sugar transport system permease protein</fullName>
    </submittedName>
</protein>
<dbReference type="InterPro" id="IPR000515">
    <property type="entry name" value="MetI-like"/>
</dbReference>
<sequence>MTTMITRTRPRLRGWQLGFTAPLFFVLLATTILPVLYSLALALGGSDDDLAPRTPLSLDNVETVFSGGAVWDSLALVVVFLAGAMVGELALGVFTALVLDRYLPNRHGLRVLLLWPAVLPPIAVALVFRFILQGEIGLISYYLGQVGIDQEWLTQPVSAMAVIIAIDMWQFTPFVILLTLAALKTVPDDVLEASQLDGAGAVRTAWTVVLPIIKPALISIALLRFIDAVQVFPTIYVLTRGGPGSSTQLLTFYNFEVFFGQLNFGQGAAIAVFVVLFTIGCVALFMQFQRRAERV</sequence>
<dbReference type="PANTHER" id="PTHR30193:SF37">
    <property type="entry name" value="INNER MEMBRANE ABC TRANSPORTER PERMEASE PROTEIN YCJO"/>
    <property type="match status" value="1"/>
</dbReference>
<keyword evidence="3" id="KW-1003">Cell membrane</keyword>
<dbReference type="EMBL" id="PYGE01000002">
    <property type="protein sequence ID" value="PSL07041.1"/>
    <property type="molecule type" value="Genomic_DNA"/>
</dbReference>
<dbReference type="Gene3D" id="1.10.3720.10">
    <property type="entry name" value="MetI-like"/>
    <property type="match status" value="1"/>
</dbReference>